<dbReference type="AlphaFoldDB" id="A0A1X2GBW6"/>
<keyword evidence="2" id="KW-1185">Reference proteome</keyword>
<accession>A0A1X2GBW6</accession>
<comment type="caution">
    <text evidence="1">The sequence shown here is derived from an EMBL/GenBank/DDBJ whole genome shotgun (WGS) entry which is preliminary data.</text>
</comment>
<proteinExistence type="predicted"/>
<dbReference type="Proteomes" id="UP000242146">
    <property type="component" value="Unassembled WGS sequence"/>
</dbReference>
<gene>
    <name evidence="1" type="ORF">DM01DRAFT_324485</name>
</gene>
<protein>
    <submittedName>
        <fullName evidence="1">Uncharacterized protein</fullName>
    </submittedName>
</protein>
<sequence>MTDCDVEMYDATVENYRWYVSKYPWMIPVLSACIKVIRTKCSNVGGVESCDADDIAGFQTVTRLIATSSANNRDEMHRRHRAMVGNINNAMIAMQARRAAVKHYPSKMPEDAQVKL</sequence>
<dbReference type="EMBL" id="MCGT01000024">
    <property type="protein sequence ID" value="ORX50161.1"/>
    <property type="molecule type" value="Genomic_DNA"/>
</dbReference>
<organism evidence="1 2">
    <name type="scientific">Hesseltinella vesiculosa</name>
    <dbReference type="NCBI Taxonomy" id="101127"/>
    <lineage>
        <taxon>Eukaryota</taxon>
        <taxon>Fungi</taxon>
        <taxon>Fungi incertae sedis</taxon>
        <taxon>Mucoromycota</taxon>
        <taxon>Mucoromycotina</taxon>
        <taxon>Mucoromycetes</taxon>
        <taxon>Mucorales</taxon>
        <taxon>Cunninghamellaceae</taxon>
        <taxon>Hesseltinella</taxon>
    </lineage>
</organism>
<evidence type="ECO:0000313" key="1">
    <source>
        <dbReference type="EMBL" id="ORX50161.1"/>
    </source>
</evidence>
<name>A0A1X2GBW6_9FUNG</name>
<evidence type="ECO:0000313" key="2">
    <source>
        <dbReference type="Proteomes" id="UP000242146"/>
    </source>
</evidence>
<reference evidence="1 2" key="1">
    <citation type="submission" date="2016-07" db="EMBL/GenBank/DDBJ databases">
        <title>Pervasive Adenine N6-methylation of Active Genes in Fungi.</title>
        <authorList>
            <consortium name="DOE Joint Genome Institute"/>
            <person name="Mondo S.J."/>
            <person name="Dannebaum R.O."/>
            <person name="Kuo R.C."/>
            <person name="Labutti K."/>
            <person name="Haridas S."/>
            <person name="Kuo A."/>
            <person name="Salamov A."/>
            <person name="Ahrendt S.R."/>
            <person name="Lipzen A."/>
            <person name="Sullivan W."/>
            <person name="Andreopoulos W.B."/>
            <person name="Clum A."/>
            <person name="Lindquist E."/>
            <person name="Daum C."/>
            <person name="Ramamoorthy G.K."/>
            <person name="Gryganskyi A."/>
            <person name="Culley D."/>
            <person name="Magnuson J.K."/>
            <person name="James T.Y."/>
            <person name="O'Malley M.A."/>
            <person name="Stajich J.E."/>
            <person name="Spatafora J.W."/>
            <person name="Visel A."/>
            <person name="Grigoriev I.V."/>
        </authorList>
    </citation>
    <scope>NUCLEOTIDE SEQUENCE [LARGE SCALE GENOMIC DNA]</scope>
    <source>
        <strain evidence="1 2">NRRL 3301</strain>
    </source>
</reference>